<comment type="caution">
    <text evidence="1">The sequence shown here is derived from an EMBL/GenBank/DDBJ whole genome shotgun (WGS) entry which is preliminary data.</text>
</comment>
<accession>A0A840C0G3</accession>
<dbReference type="PANTHER" id="PTHR42110">
    <property type="entry name" value="L-ASPARAGINASE, PUTATIVE (AFU_ORTHOLOGUE AFUA_3G11890)-RELATED"/>
    <property type="match status" value="1"/>
</dbReference>
<reference evidence="1 2" key="1">
    <citation type="submission" date="2020-08" db="EMBL/GenBank/DDBJ databases">
        <title>Genomic Encyclopedia of Type Strains, Phase IV (KMG-IV): sequencing the most valuable type-strain genomes for metagenomic binning, comparative biology and taxonomic classification.</title>
        <authorList>
            <person name="Goeker M."/>
        </authorList>
    </citation>
    <scope>NUCLEOTIDE SEQUENCE [LARGE SCALE GENOMIC DNA]</scope>
    <source>
        <strain evidence="1 2">DSM 103737</strain>
    </source>
</reference>
<dbReference type="Proteomes" id="UP000577362">
    <property type="component" value="Unassembled WGS sequence"/>
</dbReference>
<dbReference type="InterPro" id="IPR010349">
    <property type="entry name" value="Asparaginase_II"/>
</dbReference>
<gene>
    <name evidence="1" type="ORF">GGR16_001003</name>
</gene>
<protein>
    <submittedName>
        <fullName evidence="1">L-asparaginase II</fullName>
    </submittedName>
</protein>
<dbReference type="PANTHER" id="PTHR42110:SF1">
    <property type="entry name" value="L-ASPARAGINASE, PUTATIVE (AFU_ORTHOLOGUE AFUA_3G11890)-RELATED"/>
    <property type="match status" value="1"/>
</dbReference>
<keyword evidence="2" id="KW-1185">Reference proteome</keyword>
<dbReference type="Pfam" id="PF06089">
    <property type="entry name" value="Asparaginase_II"/>
    <property type="match status" value="1"/>
</dbReference>
<evidence type="ECO:0000313" key="1">
    <source>
        <dbReference type="EMBL" id="MBB4015997.1"/>
    </source>
</evidence>
<proteinExistence type="predicted"/>
<sequence>MMTDPVLVEVTRGNVVESAHRGALAVVDADGADVLVLGDADRPVFPRSAVKVIQALPLVESGAADRYGLTEAELALACASHSGEPLHAETAARMLAKAGREPACLECGTHWPLGAEATRALARSGAEPTALHNNCSGKHAGFICTACALDVDPAGYVAPDHVIQREVKAAMEALTGFAHSEELRGIDGCAIPTYAVPLRALARAFARLGAGTGLTRERAAAFARLRAAVARHPFMVAGTGCFDTILMEALRERAFVKVGAEGVYCAAFPELGLGLALKCDDGAARAAEVAMAALTGRFLTLSNEEGQAVSALSRPPIRNRNGLVVGTMRPAAALAGA</sequence>
<dbReference type="AlphaFoldDB" id="A0A840C0G3"/>
<organism evidence="1 2">
    <name type="scientific">Chelatococcus caeni</name>
    <dbReference type="NCBI Taxonomy" id="1348468"/>
    <lineage>
        <taxon>Bacteria</taxon>
        <taxon>Pseudomonadati</taxon>
        <taxon>Pseudomonadota</taxon>
        <taxon>Alphaproteobacteria</taxon>
        <taxon>Hyphomicrobiales</taxon>
        <taxon>Chelatococcaceae</taxon>
        <taxon>Chelatococcus</taxon>
    </lineage>
</organism>
<dbReference type="EMBL" id="JACIEN010000001">
    <property type="protein sequence ID" value="MBB4015997.1"/>
    <property type="molecule type" value="Genomic_DNA"/>
</dbReference>
<name>A0A840C0G3_9HYPH</name>
<evidence type="ECO:0000313" key="2">
    <source>
        <dbReference type="Proteomes" id="UP000577362"/>
    </source>
</evidence>